<proteinExistence type="predicted"/>
<protein>
    <submittedName>
        <fullName evidence="2">LysM peptidoglycan-binding domain-containing protein</fullName>
    </submittedName>
</protein>
<evidence type="ECO:0000313" key="2">
    <source>
        <dbReference type="EMBL" id="WOJ89152.1"/>
    </source>
</evidence>
<dbReference type="SMART" id="SM00257">
    <property type="entry name" value="LysM"/>
    <property type="match status" value="1"/>
</dbReference>
<dbReference type="Gene3D" id="3.10.350.10">
    <property type="entry name" value="LysM domain"/>
    <property type="match status" value="1"/>
</dbReference>
<dbReference type="PANTHER" id="PTHR34700:SF4">
    <property type="entry name" value="PHAGE-LIKE ELEMENT PBSX PROTEIN XKDP"/>
    <property type="match status" value="1"/>
</dbReference>
<dbReference type="InterPro" id="IPR018392">
    <property type="entry name" value="LysM"/>
</dbReference>
<keyword evidence="3" id="KW-1185">Reference proteome</keyword>
<organism evidence="2 3">
    <name type="scientific">Methylocapsa polymorpha</name>
    <dbReference type="NCBI Taxonomy" id="3080828"/>
    <lineage>
        <taxon>Bacteria</taxon>
        <taxon>Pseudomonadati</taxon>
        <taxon>Pseudomonadota</taxon>
        <taxon>Alphaproteobacteria</taxon>
        <taxon>Hyphomicrobiales</taxon>
        <taxon>Beijerinckiaceae</taxon>
        <taxon>Methylocapsa</taxon>
    </lineage>
</organism>
<dbReference type="Pfam" id="PF01476">
    <property type="entry name" value="LysM"/>
    <property type="match status" value="1"/>
</dbReference>
<sequence>MRLKATALLLGFCFAVLLLVGSGFWRSMAPVKFDWEAPGAAQDGSSARIASGGDAAREKLPLAIASALPQFDIVRVEPSGETVVAGRALPDAKVALMSGSKTLAEGLADSAGFFVLQPRPLPPGDYALKLRMRPRIGDLSISLQSVAVSVPEKGKGQVMVALAEPGAATVLLSDPTAEQAVEVRRAISASDASAFSRVAFKTAEVEPNGGFFTSGVAKPGAVIRLYLNDAPLSDVATGADGRWSLKLAKSLPPGRYALRADEIDQSNAAVVSRAEIPFEFPAAAPPARPGSAALRDADAAAGQAETATVQRGDSLWRLSRKILGKGVHYTEIYAANASQIRDPHKIYPGQIFVMPKDHEP</sequence>
<dbReference type="PANTHER" id="PTHR34700">
    <property type="entry name" value="POTASSIUM BINDING PROTEIN KBP"/>
    <property type="match status" value="1"/>
</dbReference>
<dbReference type="RefSeq" id="WP_407338595.1">
    <property type="nucleotide sequence ID" value="NZ_CP136862.1"/>
</dbReference>
<dbReference type="SUPFAM" id="SSF54106">
    <property type="entry name" value="LysM domain"/>
    <property type="match status" value="1"/>
</dbReference>
<dbReference type="InterPro" id="IPR036779">
    <property type="entry name" value="LysM_dom_sf"/>
</dbReference>
<dbReference type="Proteomes" id="UP001626536">
    <property type="component" value="Chromosome"/>
</dbReference>
<dbReference type="EMBL" id="CP136862">
    <property type="protein sequence ID" value="WOJ89152.1"/>
    <property type="molecule type" value="Genomic_DNA"/>
</dbReference>
<dbReference type="PROSITE" id="PS51782">
    <property type="entry name" value="LYSM"/>
    <property type="match status" value="1"/>
</dbReference>
<evidence type="ECO:0000259" key="1">
    <source>
        <dbReference type="PROSITE" id="PS51782"/>
    </source>
</evidence>
<dbReference type="CDD" id="cd00118">
    <property type="entry name" value="LysM"/>
    <property type="match status" value="1"/>
</dbReference>
<evidence type="ECO:0000313" key="3">
    <source>
        <dbReference type="Proteomes" id="UP001626536"/>
    </source>
</evidence>
<accession>A0ABZ0HPD5</accession>
<gene>
    <name evidence="2" type="ORF">RZS28_15280</name>
</gene>
<reference evidence="2 3" key="1">
    <citation type="submission" date="2023-10" db="EMBL/GenBank/DDBJ databases">
        <title>Novel methanotroph of the genus Methylocapsa from a subarctic wetland.</title>
        <authorList>
            <person name="Belova S.E."/>
            <person name="Oshkin I.Y."/>
            <person name="Miroshnikov K."/>
            <person name="Dedysh S.N."/>
        </authorList>
    </citation>
    <scope>NUCLEOTIDE SEQUENCE [LARGE SCALE GENOMIC DNA]</scope>
    <source>
        <strain evidence="2 3">RX1</strain>
    </source>
</reference>
<dbReference type="InterPro" id="IPR052196">
    <property type="entry name" value="Bact_Kbp"/>
</dbReference>
<name>A0ABZ0HPD5_9HYPH</name>
<feature type="domain" description="LysM" evidence="1">
    <location>
        <begin position="305"/>
        <end position="354"/>
    </location>
</feature>